<accession>A0ABU6NYA5</accession>
<dbReference type="GeneID" id="301141853"/>
<proteinExistence type="predicted"/>
<dbReference type="RefSeq" id="WP_066231560.1">
    <property type="nucleotide sequence ID" value="NZ_JARTFS010000009.1"/>
</dbReference>
<evidence type="ECO:0000313" key="1">
    <source>
        <dbReference type="EMBL" id="MED4402109.1"/>
    </source>
</evidence>
<dbReference type="EMBL" id="JARTFS010000009">
    <property type="protein sequence ID" value="MED4402109.1"/>
    <property type="molecule type" value="Genomic_DNA"/>
</dbReference>
<name>A0ABU6NYA5_9BACI</name>
<gene>
    <name evidence="1" type="ORF">P9271_12360</name>
</gene>
<evidence type="ECO:0000313" key="2">
    <source>
        <dbReference type="Proteomes" id="UP001342826"/>
    </source>
</evidence>
<organism evidence="1 2">
    <name type="scientific">Metabacillus fastidiosus</name>
    <dbReference type="NCBI Taxonomy" id="1458"/>
    <lineage>
        <taxon>Bacteria</taxon>
        <taxon>Bacillati</taxon>
        <taxon>Bacillota</taxon>
        <taxon>Bacilli</taxon>
        <taxon>Bacillales</taxon>
        <taxon>Bacillaceae</taxon>
        <taxon>Metabacillus</taxon>
    </lineage>
</organism>
<protein>
    <submittedName>
        <fullName evidence="1">Uncharacterized protein</fullName>
    </submittedName>
</protein>
<keyword evidence="2" id="KW-1185">Reference proteome</keyword>
<reference evidence="1 2" key="1">
    <citation type="submission" date="2023-03" db="EMBL/GenBank/DDBJ databases">
        <title>Bacillus Genome Sequencing.</title>
        <authorList>
            <person name="Dunlap C."/>
        </authorList>
    </citation>
    <scope>NUCLEOTIDE SEQUENCE [LARGE SCALE GENOMIC DNA]</scope>
    <source>
        <strain evidence="1 2">NRS-1717</strain>
    </source>
</reference>
<sequence>MQKIIIIAGMLMIVFSGIAVYVKLSVLEISSPVKKELINLEEDLKKEMEASRSPDIKGDEFIKSLEQRYSKPEAALEYLFALSLLEETDLYPDAFTIEQYMNDVFTKVGENKEQKVKDIMERLTRDGKLTSVQFVKSKMVFDKKSLRVVADLYYNDLKNPIRVNVKLKEVEHDYIGHATDNVISRSQFYYIDSSVWDIIDKIERNI</sequence>
<dbReference type="Proteomes" id="UP001342826">
    <property type="component" value="Unassembled WGS sequence"/>
</dbReference>
<comment type="caution">
    <text evidence="1">The sequence shown here is derived from an EMBL/GenBank/DDBJ whole genome shotgun (WGS) entry which is preliminary data.</text>
</comment>